<dbReference type="EMBL" id="BMOC01000001">
    <property type="protein sequence ID" value="GGI95498.1"/>
    <property type="molecule type" value="Genomic_DNA"/>
</dbReference>
<evidence type="ECO:0000313" key="3">
    <source>
        <dbReference type="EMBL" id="GGI95498.1"/>
    </source>
</evidence>
<dbReference type="Proteomes" id="UP000653099">
    <property type="component" value="Unassembled WGS sequence"/>
</dbReference>
<gene>
    <name evidence="3" type="ORF">GCM10008995_02010</name>
</gene>
<dbReference type="Pfam" id="PF26506">
    <property type="entry name" value="DUF8168"/>
    <property type="match status" value="1"/>
</dbReference>
<feature type="region of interest" description="Disordered" evidence="1">
    <location>
        <begin position="1"/>
        <end position="96"/>
    </location>
</feature>
<proteinExistence type="predicted"/>
<reference evidence="3" key="1">
    <citation type="journal article" date="2014" name="Int. J. Syst. Evol. Microbiol.">
        <title>Complete genome sequence of Corynebacterium casei LMG S-19264T (=DSM 44701T), isolated from a smear-ripened cheese.</title>
        <authorList>
            <consortium name="US DOE Joint Genome Institute (JGI-PGF)"/>
            <person name="Walter F."/>
            <person name="Albersmeier A."/>
            <person name="Kalinowski J."/>
            <person name="Ruckert C."/>
        </authorList>
    </citation>
    <scope>NUCLEOTIDE SEQUENCE</scope>
    <source>
        <strain evidence="3">JCM 14359</strain>
    </source>
</reference>
<keyword evidence="4" id="KW-1185">Reference proteome</keyword>
<dbReference type="RefSeq" id="WP_326838250.1">
    <property type="nucleotide sequence ID" value="NZ_BMOC01000001.1"/>
</dbReference>
<evidence type="ECO:0000259" key="2">
    <source>
        <dbReference type="Pfam" id="PF26506"/>
    </source>
</evidence>
<feature type="compositionally biased region" description="Acidic residues" evidence="1">
    <location>
        <begin position="265"/>
        <end position="274"/>
    </location>
</feature>
<organism evidence="3 4">
    <name type="scientific">Halobellus salinus</name>
    <dbReference type="NCBI Taxonomy" id="931585"/>
    <lineage>
        <taxon>Archaea</taxon>
        <taxon>Methanobacteriati</taxon>
        <taxon>Methanobacteriota</taxon>
        <taxon>Stenosarchaea group</taxon>
        <taxon>Halobacteria</taxon>
        <taxon>Halobacteriales</taxon>
        <taxon>Haloferacaceae</taxon>
        <taxon>Halobellus</taxon>
    </lineage>
</organism>
<feature type="region of interest" description="Disordered" evidence="1">
    <location>
        <begin position="257"/>
        <end position="281"/>
    </location>
</feature>
<dbReference type="InterPro" id="IPR058481">
    <property type="entry name" value="DUF8168"/>
</dbReference>
<feature type="domain" description="DUF8168" evidence="2">
    <location>
        <begin position="20"/>
        <end position="266"/>
    </location>
</feature>
<feature type="compositionally biased region" description="Basic and acidic residues" evidence="1">
    <location>
        <begin position="56"/>
        <end position="70"/>
    </location>
</feature>
<reference evidence="3" key="2">
    <citation type="submission" date="2020-09" db="EMBL/GenBank/DDBJ databases">
        <authorList>
            <person name="Sun Q."/>
            <person name="Ohkuma M."/>
        </authorList>
    </citation>
    <scope>NUCLEOTIDE SEQUENCE</scope>
    <source>
        <strain evidence="3">JCM 14359</strain>
    </source>
</reference>
<feature type="region of interest" description="Disordered" evidence="1">
    <location>
        <begin position="332"/>
        <end position="353"/>
    </location>
</feature>
<protein>
    <recommendedName>
        <fullName evidence="2">DUF8168 domain-containing protein</fullName>
    </recommendedName>
</protein>
<evidence type="ECO:0000313" key="4">
    <source>
        <dbReference type="Proteomes" id="UP000653099"/>
    </source>
</evidence>
<name>A0A830ENY0_9EURY</name>
<sequence length="353" mass="37929">MSDAQTPDATPEAETDAPPMVAVYRHDTHKLRGRAHEHAAEEVAGVRVNEPVPLGADRDAALLSRPRGEPEQTVDAHASPRRLSLLTGDPQRDPTRTDADAALQELVTPTDPEQLHERWLSSEFAARFNESVYYPYTSLKYHTLLAAALLDNYRAGFAFDELYVEATPDRAVTPHRTVLATPQCSLRITGDPSGPAARLGSEPARSFGAVWAQLPECPFDTGTREWRVVDAQLRRITAWSTGLQYIEEYTAAYTPTTDASTATQGDDDVDEEVDGGGSPGWEVTNGWAATRPVSFRVGVGVSGGPGPQIGAAGASPATLDGAGRCATTHRLVGQRPSSRLSPGWVRGSARHGD</sequence>
<dbReference type="AlphaFoldDB" id="A0A830ENY0"/>
<evidence type="ECO:0000256" key="1">
    <source>
        <dbReference type="SAM" id="MobiDB-lite"/>
    </source>
</evidence>
<accession>A0A830ENY0</accession>
<comment type="caution">
    <text evidence="3">The sequence shown here is derived from an EMBL/GenBank/DDBJ whole genome shotgun (WGS) entry which is preliminary data.</text>
</comment>